<dbReference type="PANTHER" id="PTHR24027:SF89">
    <property type="entry name" value="CADHERIN-5"/>
    <property type="match status" value="1"/>
</dbReference>
<evidence type="ECO:0000256" key="12">
    <source>
        <dbReference type="ARBA" id="ARBA00022949"/>
    </source>
</evidence>
<evidence type="ECO:0000256" key="15">
    <source>
        <dbReference type="ARBA" id="ARBA00023180"/>
    </source>
</evidence>
<evidence type="ECO:0000256" key="14">
    <source>
        <dbReference type="ARBA" id="ARBA00023136"/>
    </source>
</evidence>
<dbReference type="InterPro" id="IPR002126">
    <property type="entry name" value="Cadherin-like_dom"/>
</dbReference>
<evidence type="ECO:0000256" key="16">
    <source>
        <dbReference type="ARBA" id="ARBA00030559"/>
    </source>
</evidence>
<proteinExistence type="predicted"/>
<dbReference type="GO" id="GO:0019903">
    <property type="term" value="F:protein phosphatase binding"/>
    <property type="evidence" value="ECO:0007669"/>
    <property type="project" value="TreeGrafter"/>
</dbReference>
<feature type="domain" description="Cadherin" evidence="21">
    <location>
        <begin position="169"/>
        <end position="270"/>
    </location>
</feature>
<feature type="domain" description="Cadherin" evidence="21">
    <location>
        <begin position="49"/>
        <end position="168"/>
    </location>
</feature>
<name>A0AAD7SDA4_9TELE</name>
<keyword evidence="9" id="KW-0677">Repeat</keyword>
<evidence type="ECO:0000313" key="22">
    <source>
        <dbReference type="EMBL" id="KAJ8400445.1"/>
    </source>
</evidence>
<dbReference type="SUPFAM" id="SSF49313">
    <property type="entry name" value="Cadherin-like"/>
    <property type="match status" value="4"/>
</dbReference>
<evidence type="ECO:0000256" key="2">
    <source>
        <dbReference type="ARBA" id="ARBA00004536"/>
    </source>
</evidence>
<dbReference type="GO" id="GO:0045296">
    <property type="term" value="F:cadherin binding"/>
    <property type="evidence" value="ECO:0007669"/>
    <property type="project" value="TreeGrafter"/>
</dbReference>
<evidence type="ECO:0000256" key="7">
    <source>
        <dbReference type="ARBA" id="ARBA00022723"/>
    </source>
</evidence>
<dbReference type="GO" id="GO:0005509">
    <property type="term" value="F:calcium ion binding"/>
    <property type="evidence" value="ECO:0007669"/>
    <property type="project" value="UniProtKB-UniRule"/>
</dbReference>
<dbReference type="GO" id="GO:0016342">
    <property type="term" value="C:catenin complex"/>
    <property type="evidence" value="ECO:0007669"/>
    <property type="project" value="TreeGrafter"/>
</dbReference>
<comment type="subcellular location">
    <subcellularLocation>
        <location evidence="2">Cell junction</location>
        <location evidence="2">Adherens junction</location>
    </subcellularLocation>
    <subcellularLocation>
        <location evidence="1 18">Cell membrane</location>
        <topology evidence="1 18">Single-pass type I membrane protein</topology>
    </subcellularLocation>
</comment>
<dbReference type="GO" id="GO:0005923">
    <property type="term" value="C:bicellular tight junction"/>
    <property type="evidence" value="ECO:0007669"/>
    <property type="project" value="TreeGrafter"/>
</dbReference>
<feature type="domain" description="Cadherin" evidence="21">
    <location>
        <begin position="270"/>
        <end position="381"/>
    </location>
</feature>
<evidence type="ECO:0000256" key="5">
    <source>
        <dbReference type="ARBA" id="ARBA00022685"/>
    </source>
</evidence>
<dbReference type="SMART" id="SM00112">
    <property type="entry name" value="CA"/>
    <property type="match status" value="3"/>
</dbReference>
<dbReference type="PROSITE" id="PS00232">
    <property type="entry name" value="CADHERIN_1"/>
    <property type="match status" value="1"/>
</dbReference>
<sequence>MDSLDREKQSAYMVVVHAKDMPGMKTGGSATTTVTITVSDINDNVATFKKRTFRFDVKEDEKENFKIGTLEVEDKDEEQNKDPVFSIVPVSTTAPKFTNVFQIVRNPWKNGVLTLKQKLDFESRKTYTFDVHVREDNLVRPSDGQGTNAITKANVVINVLDVDEPPIFSQNAYVFNLYEDAKELIKIGSVLASDPDAAKHSIRYFIDDPRCPVKIESKTGDMYTNRKLDRELIPSYTFYVTAEESTPKALKSYVNVSLNVLDVNDNAPELTNIQDLFACENDGPGTVIGTIGASDKDEHQHKFRFSLAKQSPNFSLINHGSKAANITVVQGGFDLEDRQEYQMEIVLKDGGSPSLSSTTTITIRVCSCGRDRKHYYCKPAYVQAGVSTSALIAILLCILTILVIVIFIVVRKRYQKDALVTLGKGSREIHEQLVTYDEEGGGEMDTNGYDPPADRGHVAAMIEAKKDAADHDRDGIPYDTLHIYGYEGPGSLAGSLSSLQTSCPLTAAWTTMS</sequence>
<keyword evidence="11 18" id="KW-0130">Cell adhesion</keyword>
<dbReference type="PRINTS" id="PR00205">
    <property type="entry name" value="CADHERIN"/>
</dbReference>
<evidence type="ECO:0000256" key="20">
    <source>
        <dbReference type="SAM" id="Phobius"/>
    </source>
</evidence>
<keyword evidence="14 20" id="KW-0472">Membrane</keyword>
<evidence type="ECO:0000259" key="21">
    <source>
        <dbReference type="PROSITE" id="PS50268"/>
    </source>
</evidence>
<evidence type="ECO:0000256" key="8">
    <source>
        <dbReference type="ARBA" id="ARBA00022729"/>
    </source>
</evidence>
<keyword evidence="6 18" id="KW-0812">Transmembrane</keyword>
<keyword evidence="7" id="KW-0479">Metal-binding</keyword>
<keyword evidence="5" id="KW-0165">Cleavage on pair of basic residues</keyword>
<evidence type="ECO:0000256" key="10">
    <source>
        <dbReference type="ARBA" id="ARBA00022837"/>
    </source>
</evidence>
<dbReference type="FunFam" id="2.60.40.60:FF:000123">
    <property type="entry name" value="Protocadherin beta 4"/>
    <property type="match status" value="1"/>
</dbReference>
<dbReference type="GO" id="GO:0016477">
    <property type="term" value="P:cell migration"/>
    <property type="evidence" value="ECO:0007669"/>
    <property type="project" value="TreeGrafter"/>
</dbReference>
<evidence type="ECO:0000256" key="6">
    <source>
        <dbReference type="ARBA" id="ARBA00022692"/>
    </source>
</evidence>
<dbReference type="InterPro" id="IPR020894">
    <property type="entry name" value="Cadherin_CS"/>
</dbReference>
<evidence type="ECO:0000256" key="11">
    <source>
        <dbReference type="ARBA" id="ARBA00022889"/>
    </source>
</evidence>
<evidence type="ECO:0000313" key="23">
    <source>
        <dbReference type="Proteomes" id="UP001221898"/>
    </source>
</evidence>
<dbReference type="Proteomes" id="UP001221898">
    <property type="component" value="Unassembled WGS sequence"/>
</dbReference>
<dbReference type="InterPro" id="IPR015919">
    <property type="entry name" value="Cadherin-like_sf"/>
</dbReference>
<evidence type="ECO:0000256" key="18">
    <source>
        <dbReference type="RuleBase" id="RU003318"/>
    </source>
</evidence>
<feature type="domain" description="Cadherin" evidence="21">
    <location>
        <begin position="4"/>
        <end position="48"/>
    </location>
</feature>
<dbReference type="GO" id="GO:0002009">
    <property type="term" value="P:morphogenesis of an epithelium"/>
    <property type="evidence" value="ECO:0007669"/>
    <property type="project" value="UniProtKB-ARBA"/>
</dbReference>
<keyword evidence="15" id="KW-0325">Glycoprotein</keyword>
<dbReference type="GO" id="GO:0034332">
    <property type="term" value="P:adherens junction organization"/>
    <property type="evidence" value="ECO:0007669"/>
    <property type="project" value="TreeGrafter"/>
</dbReference>
<dbReference type="GO" id="GO:0007156">
    <property type="term" value="P:homophilic cell adhesion via plasma membrane adhesion molecules"/>
    <property type="evidence" value="ECO:0007669"/>
    <property type="project" value="InterPro"/>
</dbReference>
<dbReference type="InterPro" id="IPR000233">
    <property type="entry name" value="Cadherin_Y-type_LIR"/>
</dbReference>
<dbReference type="Gene3D" id="2.60.40.60">
    <property type="entry name" value="Cadherins"/>
    <property type="match status" value="4"/>
</dbReference>
<accession>A0AAD7SDA4</accession>
<dbReference type="GO" id="GO:0000902">
    <property type="term" value="P:cell morphogenesis"/>
    <property type="evidence" value="ECO:0007669"/>
    <property type="project" value="TreeGrafter"/>
</dbReference>
<dbReference type="PROSITE" id="PS50268">
    <property type="entry name" value="CADHERIN_2"/>
    <property type="match status" value="4"/>
</dbReference>
<evidence type="ECO:0000256" key="13">
    <source>
        <dbReference type="ARBA" id="ARBA00022989"/>
    </source>
</evidence>
<comment type="function">
    <text evidence="19">Cadherins are calcium-dependent cell adhesion proteins.</text>
</comment>
<evidence type="ECO:0000256" key="17">
    <source>
        <dbReference type="PROSITE-ProRule" id="PRU00043"/>
    </source>
</evidence>
<dbReference type="InterPro" id="IPR027397">
    <property type="entry name" value="Catenin-bd_sf"/>
</dbReference>
<comment type="caution">
    <text evidence="22">The sequence shown here is derived from an EMBL/GenBank/DDBJ whole genome shotgun (WGS) entry which is preliminary data.</text>
</comment>
<dbReference type="InterPro" id="IPR039808">
    <property type="entry name" value="Cadherin"/>
</dbReference>
<keyword evidence="8" id="KW-0732">Signal</keyword>
<keyword evidence="10 17" id="KW-0106">Calcium</keyword>
<feature type="transmembrane region" description="Helical" evidence="20">
    <location>
        <begin position="390"/>
        <end position="410"/>
    </location>
</feature>
<keyword evidence="4" id="KW-1003">Cell membrane</keyword>
<evidence type="ECO:0000256" key="19">
    <source>
        <dbReference type="RuleBase" id="RU004357"/>
    </source>
</evidence>
<reference evidence="22" key="1">
    <citation type="journal article" date="2023" name="Science">
        <title>Genome structures resolve the early diversification of teleost fishes.</title>
        <authorList>
            <person name="Parey E."/>
            <person name="Louis A."/>
            <person name="Montfort J."/>
            <person name="Bouchez O."/>
            <person name="Roques C."/>
            <person name="Iampietro C."/>
            <person name="Lluch J."/>
            <person name="Castinel A."/>
            <person name="Donnadieu C."/>
            <person name="Desvignes T."/>
            <person name="Floi Bucao C."/>
            <person name="Jouanno E."/>
            <person name="Wen M."/>
            <person name="Mejri S."/>
            <person name="Dirks R."/>
            <person name="Jansen H."/>
            <person name="Henkel C."/>
            <person name="Chen W.J."/>
            <person name="Zahm M."/>
            <person name="Cabau C."/>
            <person name="Klopp C."/>
            <person name="Thompson A.W."/>
            <person name="Robinson-Rechavi M."/>
            <person name="Braasch I."/>
            <person name="Lecointre G."/>
            <person name="Bobe J."/>
            <person name="Postlethwait J.H."/>
            <person name="Berthelot C."/>
            <person name="Roest Crollius H."/>
            <person name="Guiguen Y."/>
        </authorList>
    </citation>
    <scope>NUCLEOTIDE SEQUENCE</scope>
    <source>
        <strain evidence="22">NC1722</strain>
    </source>
</reference>
<dbReference type="CDD" id="cd11304">
    <property type="entry name" value="Cadherin_repeat"/>
    <property type="match status" value="4"/>
</dbReference>
<dbReference type="GO" id="GO:0008013">
    <property type="term" value="F:beta-catenin binding"/>
    <property type="evidence" value="ECO:0007669"/>
    <property type="project" value="TreeGrafter"/>
</dbReference>
<evidence type="ECO:0000256" key="3">
    <source>
        <dbReference type="ARBA" id="ARBA00021701"/>
    </source>
</evidence>
<dbReference type="GO" id="GO:0044331">
    <property type="term" value="P:cell-cell adhesion mediated by cadherin"/>
    <property type="evidence" value="ECO:0007669"/>
    <property type="project" value="TreeGrafter"/>
</dbReference>
<dbReference type="PANTHER" id="PTHR24027">
    <property type="entry name" value="CADHERIN-23"/>
    <property type="match status" value="1"/>
</dbReference>
<gene>
    <name evidence="22" type="ORF">AAFF_G00395690</name>
</gene>
<keyword evidence="13 20" id="KW-1133">Transmembrane helix</keyword>
<dbReference type="AlphaFoldDB" id="A0AAD7SDA4"/>
<keyword evidence="12" id="KW-0965">Cell junction</keyword>
<dbReference type="GO" id="GO:0005912">
    <property type="term" value="C:adherens junction"/>
    <property type="evidence" value="ECO:0007669"/>
    <property type="project" value="UniProtKB-SubCell"/>
</dbReference>
<dbReference type="Gene3D" id="4.10.900.10">
    <property type="entry name" value="TCF3-CBD (Catenin binding domain)"/>
    <property type="match status" value="1"/>
</dbReference>
<organism evidence="22 23">
    <name type="scientific">Aldrovandia affinis</name>
    <dbReference type="NCBI Taxonomy" id="143900"/>
    <lineage>
        <taxon>Eukaryota</taxon>
        <taxon>Metazoa</taxon>
        <taxon>Chordata</taxon>
        <taxon>Craniata</taxon>
        <taxon>Vertebrata</taxon>
        <taxon>Euteleostomi</taxon>
        <taxon>Actinopterygii</taxon>
        <taxon>Neopterygii</taxon>
        <taxon>Teleostei</taxon>
        <taxon>Notacanthiformes</taxon>
        <taxon>Halosauridae</taxon>
        <taxon>Aldrovandia</taxon>
    </lineage>
</organism>
<dbReference type="Pfam" id="PF01049">
    <property type="entry name" value="CADH_Y-type_LIR"/>
    <property type="match status" value="1"/>
</dbReference>
<dbReference type="GO" id="GO:0007043">
    <property type="term" value="P:cell-cell junction assembly"/>
    <property type="evidence" value="ECO:0007669"/>
    <property type="project" value="TreeGrafter"/>
</dbReference>
<evidence type="ECO:0000256" key="4">
    <source>
        <dbReference type="ARBA" id="ARBA00022475"/>
    </source>
</evidence>
<dbReference type="EMBL" id="JAINUG010000076">
    <property type="protein sequence ID" value="KAJ8400445.1"/>
    <property type="molecule type" value="Genomic_DNA"/>
</dbReference>
<dbReference type="GO" id="GO:0016339">
    <property type="term" value="P:calcium-dependent cell-cell adhesion via plasma membrane cell adhesion molecules"/>
    <property type="evidence" value="ECO:0007669"/>
    <property type="project" value="TreeGrafter"/>
</dbReference>
<protein>
    <recommendedName>
        <fullName evidence="3">Cadherin-5</fullName>
    </recommendedName>
    <alternativeName>
        <fullName evidence="16">Vascular endothelial cadherin</fullName>
    </alternativeName>
</protein>
<evidence type="ECO:0000256" key="9">
    <source>
        <dbReference type="ARBA" id="ARBA00022737"/>
    </source>
</evidence>
<evidence type="ECO:0000256" key="1">
    <source>
        <dbReference type="ARBA" id="ARBA00004251"/>
    </source>
</evidence>
<dbReference type="Pfam" id="PF00028">
    <property type="entry name" value="Cadherin"/>
    <property type="match status" value="3"/>
</dbReference>
<keyword evidence="23" id="KW-1185">Reference proteome</keyword>